<feature type="region of interest" description="Disordered" evidence="1">
    <location>
        <begin position="142"/>
        <end position="277"/>
    </location>
</feature>
<accession>C3YE88</accession>
<name>C3YE88_BRAFL</name>
<dbReference type="PANTHER" id="PTHR33995:SF7">
    <property type="entry name" value="BURSICON SUBUNIT ALPHA-RELATED"/>
    <property type="match status" value="1"/>
</dbReference>
<dbReference type="InterPro" id="IPR029034">
    <property type="entry name" value="Cystine-knot_cytokine"/>
</dbReference>
<feature type="compositionally biased region" description="Low complexity" evidence="1">
    <location>
        <begin position="194"/>
        <end position="277"/>
    </location>
</feature>
<dbReference type="SUPFAM" id="SSF57501">
    <property type="entry name" value="Cystine-knot cytokines"/>
    <property type="match status" value="2"/>
</dbReference>
<dbReference type="PRINTS" id="PR01217">
    <property type="entry name" value="PRICHEXTENSN"/>
</dbReference>
<evidence type="ECO:0000256" key="1">
    <source>
        <dbReference type="SAM" id="MobiDB-lite"/>
    </source>
</evidence>
<organism>
    <name type="scientific">Branchiostoma floridae</name>
    <name type="common">Florida lancelet</name>
    <name type="synonym">Amphioxus</name>
    <dbReference type="NCBI Taxonomy" id="7739"/>
    <lineage>
        <taxon>Eukaryota</taxon>
        <taxon>Metazoa</taxon>
        <taxon>Chordata</taxon>
        <taxon>Cephalochordata</taxon>
        <taxon>Leptocardii</taxon>
        <taxon>Amphioxiformes</taxon>
        <taxon>Branchiostomatidae</taxon>
        <taxon>Branchiostoma</taxon>
    </lineage>
</organism>
<reference evidence="2" key="1">
    <citation type="journal article" date="2008" name="Nature">
        <title>The amphioxus genome and the evolution of the chordate karyotype.</title>
        <authorList>
            <consortium name="US DOE Joint Genome Institute (JGI-PGF)"/>
            <person name="Putnam N.H."/>
            <person name="Butts T."/>
            <person name="Ferrier D.E.K."/>
            <person name="Furlong R.F."/>
            <person name="Hellsten U."/>
            <person name="Kawashima T."/>
            <person name="Robinson-Rechavi M."/>
            <person name="Shoguchi E."/>
            <person name="Terry A."/>
            <person name="Yu J.-K."/>
            <person name="Benito-Gutierrez E.L."/>
            <person name="Dubchak I."/>
            <person name="Garcia-Fernandez J."/>
            <person name="Gibson-Brown J.J."/>
            <person name="Grigoriev I.V."/>
            <person name="Horton A.C."/>
            <person name="de Jong P.J."/>
            <person name="Jurka J."/>
            <person name="Kapitonov V.V."/>
            <person name="Kohara Y."/>
            <person name="Kuroki Y."/>
            <person name="Lindquist E."/>
            <person name="Lucas S."/>
            <person name="Osoegawa K."/>
            <person name="Pennacchio L.A."/>
            <person name="Salamov A.A."/>
            <person name="Satou Y."/>
            <person name="Sauka-Spengler T."/>
            <person name="Schmutz J."/>
            <person name="Shin-I T."/>
            <person name="Toyoda A."/>
            <person name="Bronner-Fraser M."/>
            <person name="Fujiyama A."/>
            <person name="Holland L.Z."/>
            <person name="Holland P.W.H."/>
            <person name="Satoh N."/>
            <person name="Rokhsar D.S."/>
        </authorList>
    </citation>
    <scope>NUCLEOTIDE SEQUENCE [LARGE SCALE GENOMIC DNA]</scope>
    <source>
        <strain evidence="2">S238N-H82</strain>
        <tissue evidence="2">Testes</tissue>
    </source>
</reference>
<dbReference type="EMBL" id="GG666505">
    <property type="protein sequence ID" value="EEN61396.1"/>
    <property type="molecule type" value="Genomic_DNA"/>
</dbReference>
<dbReference type="AlphaFoldDB" id="C3YE88"/>
<feature type="region of interest" description="Disordered" evidence="1">
    <location>
        <begin position="1"/>
        <end position="30"/>
    </location>
</feature>
<feature type="compositionally biased region" description="Low complexity" evidence="1">
    <location>
        <begin position="158"/>
        <end position="182"/>
    </location>
</feature>
<dbReference type="PANTHER" id="PTHR33995">
    <property type="entry name" value="PROTEIN CBG18546"/>
    <property type="match status" value="1"/>
</dbReference>
<sequence>MIGQSRREGTLAPEVDTLTPEVGTPAPELGTLAPEPLYCDDDTTVAGTRTQCRACLYKRTLPEGYFPQHMTEHLCQHQTCLMNEGKCKQHYKVVLVRNMNVAPDAEGRDVEVKVGLQVLYGAFLLGVITGEEALAPELSASDLETTTSAPEPGTSTQEPGSSTPEPGTSTPEPGTSTQEPGTSTQEPGTSTQEPGTTTSVPGTSTSVLGTSTPEPGTSTPEPGTSTPEPGTSTSVPGTSTPEPGTSTPEPGTSTPKPGTSTPEPGTSTPEPGTSTLEPALELDAPELDAAALGPDIAAPELLGCEDDSDGIPLCRECRYLRRLSSNYSPEYLLERTCQAQTCLANEGKCVQQYMVVQVRVHNYAQDEMYREDHVKVGTGCRCLLNKGSVFEMFIGE</sequence>
<dbReference type="STRING" id="7739.C3YE88"/>
<proteinExistence type="predicted"/>
<feature type="compositionally biased region" description="Polar residues" evidence="1">
    <location>
        <begin position="183"/>
        <end position="193"/>
    </location>
</feature>
<protein>
    <submittedName>
        <fullName evidence="2">Uncharacterized protein</fullName>
    </submittedName>
</protein>
<gene>
    <name evidence="2" type="ORF">BRAFLDRAFT_120642</name>
</gene>
<dbReference type="InParanoid" id="C3YE88"/>
<feature type="compositionally biased region" description="Polar residues" evidence="1">
    <location>
        <begin position="142"/>
        <end position="157"/>
    </location>
</feature>
<evidence type="ECO:0000313" key="2">
    <source>
        <dbReference type="EMBL" id="EEN61396.1"/>
    </source>
</evidence>